<proteinExistence type="predicted"/>
<reference evidence="1 2" key="1">
    <citation type="submission" date="2023-04" db="EMBL/GenBank/DDBJ databases">
        <title>Spirochaete genome identified in red abalone sample constitutes a novel genus.</title>
        <authorList>
            <person name="Sharma S.P."/>
            <person name="Purcell C.M."/>
            <person name="Hyde J.R."/>
            <person name="Severin A.J."/>
        </authorList>
    </citation>
    <scope>NUCLEOTIDE SEQUENCE [LARGE SCALE GENOMIC DNA]</scope>
    <source>
        <strain evidence="1 2">SP-2023</strain>
    </source>
</reference>
<organism evidence="1 2">
    <name type="scientific">Candidatus Haliotispira prima</name>
    <dbReference type="NCBI Taxonomy" id="3034016"/>
    <lineage>
        <taxon>Bacteria</taxon>
        <taxon>Pseudomonadati</taxon>
        <taxon>Spirochaetota</taxon>
        <taxon>Spirochaetia</taxon>
        <taxon>Spirochaetales</taxon>
        <taxon>Spirochaetaceae</taxon>
        <taxon>Candidatus Haliotispira</taxon>
    </lineage>
</organism>
<evidence type="ECO:0008006" key="3">
    <source>
        <dbReference type="Google" id="ProtNLM"/>
    </source>
</evidence>
<keyword evidence="2" id="KW-1185">Reference proteome</keyword>
<protein>
    <recommendedName>
        <fullName evidence="3">Methyltransferase FkbM domain-containing protein</fullName>
    </recommendedName>
</protein>
<dbReference type="EMBL" id="CP123443">
    <property type="protein sequence ID" value="WGK69693.1"/>
    <property type="molecule type" value="Genomic_DNA"/>
</dbReference>
<dbReference type="Gene3D" id="3.40.50.150">
    <property type="entry name" value="Vaccinia Virus protein VP39"/>
    <property type="match status" value="1"/>
</dbReference>
<accession>A0ABY8MIH1</accession>
<evidence type="ECO:0000313" key="1">
    <source>
        <dbReference type="EMBL" id="WGK69693.1"/>
    </source>
</evidence>
<dbReference type="InterPro" id="IPR029063">
    <property type="entry name" value="SAM-dependent_MTases_sf"/>
</dbReference>
<dbReference type="Proteomes" id="UP001228690">
    <property type="component" value="Chromosome"/>
</dbReference>
<sequence length="283" mass="32931">MQKLIKGIKALLGFPFYVYKNYQLQTQIYQLQIKGQGQLDFLSGFISSGFVKLTLPKVLRPKYPQDLIRIGAEGDGGYVFPASALAATDILVTYGIANDYSFEQEFRKRSGARVVAYDKSTESYFTDRNFYDRFFKFFDGIQSEFIPKFIGKKKGMISIRETLLPYKDKKIFLKFDIEGAEYDVWNELENLPDNVIAIVCELHQVELHTEKIMKWIETCPLDLVHIHANNAEIFMPAHKLIEFTLVHPNYYVTSKETDIKYPISGLDYQNLKDRKDYDEIEFL</sequence>
<gene>
    <name evidence="1" type="ORF">P0082_02190</name>
</gene>
<evidence type="ECO:0000313" key="2">
    <source>
        <dbReference type="Proteomes" id="UP001228690"/>
    </source>
</evidence>
<dbReference type="RefSeq" id="WP_326927879.1">
    <property type="nucleotide sequence ID" value="NZ_CP123443.1"/>
</dbReference>
<name>A0ABY8MIH1_9SPIO</name>